<dbReference type="PANTHER" id="PTHR43384">
    <property type="entry name" value="SEPTUM SITE-DETERMINING PROTEIN MIND HOMOLOG, CHLOROPLASTIC-RELATED"/>
    <property type="match status" value="1"/>
</dbReference>
<keyword evidence="1" id="KW-0547">Nucleotide-binding</keyword>
<name>A0A424YIE3_9FIRM</name>
<protein>
    <submittedName>
        <fullName evidence="4">Carbon monoxide dehydrogenase</fullName>
    </submittedName>
</protein>
<evidence type="ECO:0000256" key="1">
    <source>
        <dbReference type="ARBA" id="ARBA00022741"/>
    </source>
</evidence>
<dbReference type="PIRSF" id="PIRSF005647">
    <property type="entry name" value="CooC"/>
    <property type="match status" value="1"/>
</dbReference>
<dbReference type="Gene3D" id="3.40.50.300">
    <property type="entry name" value="P-loop containing nucleotide triphosphate hydrolases"/>
    <property type="match status" value="1"/>
</dbReference>
<dbReference type="GO" id="GO:0016887">
    <property type="term" value="F:ATP hydrolysis activity"/>
    <property type="evidence" value="ECO:0007669"/>
    <property type="project" value="TreeGrafter"/>
</dbReference>
<dbReference type="SUPFAM" id="SSF52540">
    <property type="entry name" value="P-loop containing nucleoside triphosphate hydrolases"/>
    <property type="match status" value="1"/>
</dbReference>
<dbReference type="Pfam" id="PF01656">
    <property type="entry name" value="CbiA"/>
    <property type="match status" value="1"/>
</dbReference>
<dbReference type="Proteomes" id="UP000285138">
    <property type="component" value="Unassembled WGS sequence"/>
</dbReference>
<dbReference type="GO" id="GO:0005524">
    <property type="term" value="F:ATP binding"/>
    <property type="evidence" value="ECO:0007669"/>
    <property type="project" value="UniProtKB-KW"/>
</dbReference>
<evidence type="ECO:0000256" key="2">
    <source>
        <dbReference type="ARBA" id="ARBA00022840"/>
    </source>
</evidence>
<organism evidence="4 5">
    <name type="scientific">Candidatus Syntrophonatronum acetioxidans</name>
    <dbReference type="NCBI Taxonomy" id="1795816"/>
    <lineage>
        <taxon>Bacteria</taxon>
        <taxon>Bacillati</taxon>
        <taxon>Bacillota</taxon>
        <taxon>Clostridia</taxon>
        <taxon>Eubacteriales</taxon>
        <taxon>Syntrophomonadaceae</taxon>
        <taxon>Candidatus Syntrophonatronum</taxon>
    </lineage>
</organism>
<keyword evidence="2" id="KW-0067">ATP-binding</keyword>
<dbReference type="EMBL" id="QZAA01000037">
    <property type="protein sequence ID" value="RQD78101.1"/>
    <property type="molecule type" value="Genomic_DNA"/>
</dbReference>
<dbReference type="InterPro" id="IPR014433">
    <property type="entry name" value="CooC"/>
</dbReference>
<reference evidence="4 5" key="1">
    <citation type="submission" date="2018-08" db="EMBL/GenBank/DDBJ databases">
        <title>The metabolism and importance of syntrophic acetate oxidation coupled to methane or sulfide production in haloalkaline environments.</title>
        <authorList>
            <person name="Timmers P.H.A."/>
            <person name="Vavourakis C.D."/>
            <person name="Sorokin D.Y."/>
            <person name="Sinninghe Damste J.S."/>
            <person name="Muyzer G."/>
            <person name="Stams A.J.M."/>
            <person name="Plugge C.M."/>
        </authorList>
    </citation>
    <scope>NUCLEOTIDE SEQUENCE [LARGE SCALE GENOMIC DNA]</scope>
    <source>
        <strain evidence="4">MSAO_Bac1</strain>
    </source>
</reference>
<feature type="domain" description="CobQ/CobB/MinD/ParA nucleotide binding" evidence="3">
    <location>
        <begin position="3"/>
        <end position="221"/>
    </location>
</feature>
<evidence type="ECO:0000259" key="3">
    <source>
        <dbReference type="Pfam" id="PF01656"/>
    </source>
</evidence>
<comment type="caution">
    <text evidence="4">The sequence shown here is derived from an EMBL/GenBank/DDBJ whole genome shotgun (WGS) entry which is preliminary data.</text>
</comment>
<dbReference type="InterPro" id="IPR050625">
    <property type="entry name" value="ParA/MinD_ATPase"/>
</dbReference>
<dbReference type="PANTHER" id="PTHR43384:SF6">
    <property type="entry name" value="SEPTUM SITE-DETERMINING PROTEIN MIND HOMOLOG, CHLOROPLASTIC"/>
    <property type="match status" value="1"/>
</dbReference>
<gene>
    <name evidence="4" type="ORF">D5R97_00960</name>
</gene>
<dbReference type="InterPro" id="IPR027417">
    <property type="entry name" value="P-loop_NTPase"/>
</dbReference>
<evidence type="ECO:0000313" key="4">
    <source>
        <dbReference type="EMBL" id="RQD78101.1"/>
    </source>
</evidence>
<dbReference type="GO" id="GO:0051782">
    <property type="term" value="P:negative regulation of cell division"/>
    <property type="evidence" value="ECO:0007669"/>
    <property type="project" value="TreeGrafter"/>
</dbReference>
<dbReference type="GO" id="GO:0009898">
    <property type="term" value="C:cytoplasmic side of plasma membrane"/>
    <property type="evidence" value="ECO:0007669"/>
    <property type="project" value="TreeGrafter"/>
</dbReference>
<evidence type="ECO:0000313" key="5">
    <source>
        <dbReference type="Proteomes" id="UP000285138"/>
    </source>
</evidence>
<accession>A0A424YIE3</accession>
<dbReference type="GO" id="GO:0005829">
    <property type="term" value="C:cytosol"/>
    <property type="evidence" value="ECO:0007669"/>
    <property type="project" value="TreeGrafter"/>
</dbReference>
<proteinExistence type="predicted"/>
<sequence>MKIAISGKGGVGKTTVAANLVKAFSRDGYSVYAVDADPDVSLGQTLGFKGEDLARLQPLIDMKEVIDDKSSGGGLFYDLNPDVDDVVEDYSLKMGNIKFLRMGGVKQGGSACYCKENSFLNAVLNSLLFDQEDVVILDMSAGIEHLTRGTSDGVDLIIIITEPTKVSVQTTRVVQQLARDLGIKKIKVLGNKIRHAKEKEFLCSQFTEEELIGTVSFDEEEWEKAMSEEAGVLDSDELLPNLEEVYKKILEEVSS</sequence>
<dbReference type="AlphaFoldDB" id="A0A424YIE3"/>
<dbReference type="InterPro" id="IPR002586">
    <property type="entry name" value="CobQ/CobB/MinD/ParA_Nub-bd_dom"/>
</dbReference>